<feature type="domain" description="HTH marR-type" evidence="4">
    <location>
        <begin position="10"/>
        <end position="142"/>
    </location>
</feature>
<dbReference type="Pfam" id="PF12802">
    <property type="entry name" value="MarR_2"/>
    <property type="match status" value="1"/>
</dbReference>
<dbReference type="AlphaFoldDB" id="A0A917L5T5"/>
<reference evidence="5" key="2">
    <citation type="submission" date="2020-09" db="EMBL/GenBank/DDBJ databases">
        <authorList>
            <person name="Sun Q."/>
            <person name="Zhou Y."/>
        </authorList>
    </citation>
    <scope>NUCLEOTIDE SEQUENCE</scope>
    <source>
        <strain evidence="5">CGMCC 1.3617</strain>
    </source>
</reference>
<evidence type="ECO:0000256" key="1">
    <source>
        <dbReference type="ARBA" id="ARBA00023015"/>
    </source>
</evidence>
<organism evidence="5 6">
    <name type="scientific">Neoroseomonas lacus</name>
    <dbReference type="NCBI Taxonomy" id="287609"/>
    <lineage>
        <taxon>Bacteria</taxon>
        <taxon>Pseudomonadati</taxon>
        <taxon>Pseudomonadota</taxon>
        <taxon>Alphaproteobacteria</taxon>
        <taxon>Acetobacterales</taxon>
        <taxon>Acetobacteraceae</taxon>
        <taxon>Neoroseomonas</taxon>
    </lineage>
</organism>
<gene>
    <name evidence="5" type="ORF">GCM10011320_55820</name>
</gene>
<dbReference type="InterPro" id="IPR023187">
    <property type="entry name" value="Tscrpt_reg_MarR-type_CS"/>
</dbReference>
<dbReference type="SUPFAM" id="SSF46785">
    <property type="entry name" value="Winged helix' DNA-binding domain"/>
    <property type="match status" value="1"/>
</dbReference>
<keyword evidence="6" id="KW-1185">Reference proteome</keyword>
<dbReference type="Proteomes" id="UP000661507">
    <property type="component" value="Unassembled WGS sequence"/>
</dbReference>
<accession>A0A917L5T5</accession>
<dbReference type="RefSeq" id="WP_188973059.1">
    <property type="nucleotide sequence ID" value="NZ_BMKW01000020.1"/>
</dbReference>
<keyword evidence="1" id="KW-0805">Transcription regulation</keyword>
<dbReference type="GO" id="GO:0003677">
    <property type="term" value="F:DNA binding"/>
    <property type="evidence" value="ECO:0007669"/>
    <property type="project" value="UniProtKB-KW"/>
</dbReference>
<dbReference type="PANTHER" id="PTHR33164:SF105">
    <property type="entry name" value="TRANSCRIPTIONAL REPRESSOR PROTEIN-RELATED"/>
    <property type="match status" value="1"/>
</dbReference>
<evidence type="ECO:0000259" key="4">
    <source>
        <dbReference type="PROSITE" id="PS50995"/>
    </source>
</evidence>
<dbReference type="GO" id="GO:0003700">
    <property type="term" value="F:DNA-binding transcription factor activity"/>
    <property type="evidence" value="ECO:0007669"/>
    <property type="project" value="InterPro"/>
</dbReference>
<evidence type="ECO:0000313" key="6">
    <source>
        <dbReference type="Proteomes" id="UP000661507"/>
    </source>
</evidence>
<keyword evidence="3" id="KW-0804">Transcription</keyword>
<dbReference type="EMBL" id="BMKW01000020">
    <property type="protein sequence ID" value="GGJ41035.1"/>
    <property type="molecule type" value="Genomic_DNA"/>
</dbReference>
<comment type="caution">
    <text evidence="5">The sequence shown here is derived from an EMBL/GenBank/DDBJ whole genome shotgun (WGS) entry which is preliminary data.</text>
</comment>
<reference evidence="5" key="1">
    <citation type="journal article" date="2014" name="Int. J. Syst. Evol. Microbiol.">
        <title>Complete genome sequence of Corynebacterium casei LMG S-19264T (=DSM 44701T), isolated from a smear-ripened cheese.</title>
        <authorList>
            <consortium name="US DOE Joint Genome Institute (JGI-PGF)"/>
            <person name="Walter F."/>
            <person name="Albersmeier A."/>
            <person name="Kalinowski J."/>
            <person name="Ruckert C."/>
        </authorList>
    </citation>
    <scope>NUCLEOTIDE SEQUENCE</scope>
    <source>
        <strain evidence="5">CGMCC 1.3617</strain>
    </source>
</reference>
<protein>
    <submittedName>
        <fullName evidence="5">MarR family transcriptional regulator</fullName>
    </submittedName>
</protein>
<dbReference type="GO" id="GO:0006950">
    <property type="term" value="P:response to stress"/>
    <property type="evidence" value="ECO:0007669"/>
    <property type="project" value="TreeGrafter"/>
</dbReference>
<dbReference type="InterPro" id="IPR036388">
    <property type="entry name" value="WH-like_DNA-bd_sf"/>
</dbReference>
<proteinExistence type="predicted"/>
<keyword evidence="2" id="KW-0238">DNA-binding</keyword>
<dbReference type="PROSITE" id="PS50995">
    <property type="entry name" value="HTH_MARR_2"/>
    <property type="match status" value="1"/>
</dbReference>
<dbReference type="PANTHER" id="PTHR33164">
    <property type="entry name" value="TRANSCRIPTIONAL REGULATOR, MARR FAMILY"/>
    <property type="match status" value="1"/>
</dbReference>
<evidence type="ECO:0000256" key="3">
    <source>
        <dbReference type="ARBA" id="ARBA00023163"/>
    </source>
</evidence>
<dbReference type="InterPro" id="IPR036390">
    <property type="entry name" value="WH_DNA-bd_sf"/>
</dbReference>
<dbReference type="SMART" id="SM00347">
    <property type="entry name" value="HTH_MARR"/>
    <property type="match status" value="1"/>
</dbReference>
<evidence type="ECO:0000256" key="2">
    <source>
        <dbReference type="ARBA" id="ARBA00023125"/>
    </source>
</evidence>
<dbReference type="PROSITE" id="PS01117">
    <property type="entry name" value="HTH_MARR_1"/>
    <property type="match status" value="1"/>
</dbReference>
<evidence type="ECO:0000313" key="5">
    <source>
        <dbReference type="EMBL" id="GGJ41035.1"/>
    </source>
</evidence>
<dbReference type="InterPro" id="IPR000835">
    <property type="entry name" value="HTH_MarR-typ"/>
</dbReference>
<dbReference type="InterPro" id="IPR039422">
    <property type="entry name" value="MarR/SlyA-like"/>
</dbReference>
<name>A0A917L5T5_9PROT</name>
<sequence>MTSSPPPRADRCSCAGLRKATRHLTQHYDQHLAPTGLNIGQYSLLANLARRSPIAPGAFAALMAMDRTTMGRNLQPLEREGLVAVAVDPADRRSRLVSLTAAGQARLDVARPLWAAAQTAFEDRFGAAQAATLRGLLATLIATDLATAH</sequence>
<dbReference type="Gene3D" id="1.10.10.10">
    <property type="entry name" value="Winged helix-like DNA-binding domain superfamily/Winged helix DNA-binding domain"/>
    <property type="match status" value="1"/>
</dbReference>